<dbReference type="PIRSF" id="PIRSF006630">
    <property type="entry name" value="NADS_GAT"/>
    <property type="match status" value="1"/>
</dbReference>
<dbReference type="EMBL" id="CP116942">
    <property type="protein sequence ID" value="WCO66518.1"/>
    <property type="molecule type" value="Genomic_DNA"/>
</dbReference>
<dbReference type="HAMAP" id="MF_02090">
    <property type="entry name" value="NadE_glutamine_dep"/>
    <property type="match status" value="1"/>
</dbReference>
<dbReference type="GO" id="GO:0005524">
    <property type="term" value="F:ATP binding"/>
    <property type="evidence" value="ECO:0007669"/>
    <property type="project" value="UniProtKB-UniRule"/>
</dbReference>
<accession>A0AAF0BUX5</accession>
<dbReference type="GO" id="GO:0003952">
    <property type="term" value="F:NAD+ synthase (glutamine-hydrolyzing) activity"/>
    <property type="evidence" value="ECO:0007669"/>
    <property type="project" value="UniProtKB-UniRule"/>
</dbReference>
<feature type="binding site" evidence="7">
    <location>
        <position position="180"/>
    </location>
    <ligand>
        <name>L-glutamine</name>
        <dbReference type="ChEBI" id="CHEBI:58359"/>
    </ligand>
</feature>
<feature type="binding site" evidence="7">
    <location>
        <position position="435"/>
    </location>
    <ligand>
        <name>deamido-NAD(+)</name>
        <dbReference type="ChEBI" id="CHEBI:58437"/>
        <note>ligand shared between two neighboring subunits</note>
    </ligand>
</feature>
<evidence type="ECO:0000256" key="2">
    <source>
        <dbReference type="ARBA" id="ARBA00007145"/>
    </source>
</evidence>
<feature type="binding site" evidence="7">
    <location>
        <begin position="323"/>
        <end position="330"/>
    </location>
    <ligand>
        <name>ATP</name>
        <dbReference type="ChEBI" id="CHEBI:30616"/>
    </ligand>
</feature>
<dbReference type="SUPFAM" id="SSF52402">
    <property type="entry name" value="Adenine nucleotide alpha hydrolases-like"/>
    <property type="match status" value="1"/>
</dbReference>
<dbReference type="Proteomes" id="UP001216390">
    <property type="component" value="Chromosome"/>
</dbReference>
<evidence type="ECO:0000313" key="12">
    <source>
        <dbReference type="EMBL" id="WCO66518.1"/>
    </source>
</evidence>
<dbReference type="GO" id="GO:0008795">
    <property type="term" value="F:NAD+ synthase activity"/>
    <property type="evidence" value="ECO:0007669"/>
    <property type="project" value="UniProtKB-UniRule"/>
</dbReference>
<evidence type="ECO:0000256" key="6">
    <source>
        <dbReference type="ARBA" id="ARBA00023027"/>
    </source>
</evidence>
<dbReference type="NCBIfam" id="NF010588">
    <property type="entry name" value="PRK13981.1"/>
    <property type="match status" value="1"/>
</dbReference>
<evidence type="ECO:0000259" key="11">
    <source>
        <dbReference type="PROSITE" id="PS50263"/>
    </source>
</evidence>
<evidence type="ECO:0000313" key="13">
    <source>
        <dbReference type="Proteomes" id="UP001216390"/>
    </source>
</evidence>
<protein>
    <recommendedName>
        <fullName evidence="7 8">Glutamine-dependent NAD(+) synthetase</fullName>
        <ecNumber evidence="7 8">6.3.5.1</ecNumber>
    </recommendedName>
    <alternativeName>
        <fullName evidence="7 8">NAD(+) synthase [glutamine-hydrolyzing]</fullName>
    </alternativeName>
</protein>
<evidence type="ECO:0000256" key="3">
    <source>
        <dbReference type="ARBA" id="ARBA00022598"/>
    </source>
</evidence>
<dbReference type="FunFam" id="3.40.50.620:FF:000106">
    <property type="entry name" value="Glutamine-dependent NAD(+) synthetase"/>
    <property type="match status" value="1"/>
</dbReference>
<dbReference type="PANTHER" id="PTHR23090:SF9">
    <property type="entry name" value="GLUTAMINE-DEPENDENT NAD(+) SYNTHETASE"/>
    <property type="match status" value="1"/>
</dbReference>
<feature type="binding site" evidence="7">
    <location>
        <position position="116"/>
    </location>
    <ligand>
        <name>L-glutamine</name>
        <dbReference type="ChEBI" id="CHEBI:58359"/>
    </ligand>
</feature>
<comment type="pathway">
    <text evidence="1 7 8">Cofactor biosynthesis; NAD(+) biosynthesis; NAD(+) from deamido-NAD(+) (L-Gln route): step 1/1.</text>
</comment>
<dbReference type="InterPro" id="IPR022310">
    <property type="entry name" value="NAD/GMP_synthase"/>
</dbReference>
<dbReference type="PROSITE" id="PS50263">
    <property type="entry name" value="CN_HYDROLASE"/>
    <property type="match status" value="1"/>
</dbReference>
<feature type="binding site" evidence="7">
    <location>
        <position position="406"/>
    </location>
    <ligand>
        <name>deamido-NAD(+)</name>
        <dbReference type="ChEBI" id="CHEBI:58437"/>
        <note>ligand shared between two neighboring subunits</note>
    </ligand>
</feature>
<dbReference type="InterPro" id="IPR014445">
    <property type="entry name" value="Gln-dep_NAD_synthase"/>
</dbReference>
<dbReference type="AlphaFoldDB" id="A0AAF0BUX5"/>
<dbReference type="RefSeq" id="WP_272736041.1">
    <property type="nucleotide sequence ID" value="NZ_CP116942.1"/>
</dbReference>
<evidence type="ECO:0000256" key="5">
    <source>
        <dbReference type="ARBA" id="ARBA00022840"/>
    </source>
</evidence>
<dbReference type="EC" id="6.3.5.1" evidence="7 8"/>
<dbReference type="InterPro" id="IPR003010">
    <property type="entry name" value="C-N_Hydrolase"/>
</dbReference>
<feature type="binding site" evidence="7">
    <location>
        <position position="174"/>
    </location>
    <ligand>
        <name>L-glutamine</name>
        <dbReference type="ChEBI" id="CHEBI:58359"/>
    </ligand>
</feature>
<feature type="active site" description="Nucleophile; for glutaminase activity" evidence="7">
    <location>
        <position position="147"/>
    </location>
</feature>
<dbReference type="Pfam" id="PF02540">
    <property type="entry name" value="NAD_synthase"/>
    <property type="match status" value="1"/>
</dbReference>
<feature type="active site" description="Proton acceptor; for glutaminase activity" evidence="7">
    <location>
        <position position="44"/>
    </location>
</feature>
<feature type="binding site" evidence="7">
    <location>
        <position position="547"/>
    </location>
    <ligand>
        <name>deamido-NAD(+)</name>
        <dbReference type="ChEBI" id="CHEBI:58437"/>
        <note>ligand shared between two neighboring subunits</note>
    </ligand>
</feature>
<keyword evidence="6 7" id="KW-0520">NAD</keyword>
<evidence type="ECO:0000256" key="4">
    <source>
        <dbReference type="ARBA" id="ARBA00022741"/>
    </source>
</evidence>
<dbReference type="KEGG" id="ima:PO878_18635"/>
<evidence type="ECO:0000256" key="8">
    <source>
        <dbReference type="PIRNR" id="PIRNR006630"/>
    </source>
</evidence>
<organism evidence="12 13">
    <name type="scientific">Iamia majanohamensis</name>
    <dbReference type="NCBI Taxonomy" id="467976"/>
    <lineage>
        <taxon>Bacteria</taxon>
        <taxon>Bacillati</taxon>
        <taxon>Actinomycetota</taxon>
        <taxon>Acidimicrobiia</taxon>
        <taxon>Acidimicrobiales</taxon>
        <taxon>Iamiaceae</taxon>
        <taxon>Iamia</taxon>
    </lineage>
</organism>
<dbReference type="GO" id="GO:0004359">
    <property type="term" value="F:glutaminase activity"/>
    <property type="evidence" value="ECO:0007669"/>
    <property type="project" value="InterPro"/>
</dbReference>
<dbReference type="GO" id="GO:0009435">
    <property type="term" value="P:NAD+ biosynthetic process"/>
    <property type="evidence" value="ECO:0007669"/>
    <property type="project" value="UniProtKB-UniRule"/>
</dbReference>
<feature type="domain" description="CN hydrolase" evidence="11">
    <location>
        <begin position="4"/>
        <end position="244"/>
    </location>
</feature>
<dbReference type="CDD" id="cd07570">
    <property type="entry name" value="GAT_Gln-NAD-synth"/>
    <property type="match status" value="1"/>
</dbReference>
<dbReference type="PANTHER" id="PTHR23090">
    <property type="entry name" value="NH 3 /GLUTAMINE-DEPENDENT NAD + SYNTHETASE"/>
    <property type="match status" value="1"/>
</dbReference>
<evidence type="ECO:0000256" key="1">
    <source>
        <dbReference type="ARBA" id="ARBA00005188"/>
    </source>
</evidence>
<feature type="region of interest" description="Disordered" evidence="10">
    <location>
        <begin position="484"/>
        <end position="503"/>
    </location>
</feature>
<name>A0AAF0BUX5_9ACTN</name>
<comment type="function">
    <text evidence="7">Catalyzes the ATP-dependent amidation of deamido-NAD to form NAD. Uses L-glutamine as a nitrogen source.</text>
</comment>
<keyword evidence="5 7" id="KW-0067">ATP-binding</keyword>
<dbReference type="InterPro" id="IPR036526">
    <property type="entry name" value="C-N_Hydrolase_sf"/>
</dbReference>
<dbReference type="Gene3D" id="3.60.110.10">
    <property type="entry name" value="Carbon-nitrogen hydrolase"/>
    <property type="match status" value="1"/>
</dbReference>
<comment type="similarity">
    <text evidence="9">Belongs to the NAD synthetase family.</text>
</comment>
<comment type="similarity">
    <text evidence="2 7 8">In the C-terminal section; belongs to the NAD synthetase family.</text>
</comment>
<feature type="active site" description="For glutaminase activity" evidence="7">
    <location>
        <position position="110"/>
    </location>
</feature>
<keyword evidence="3 7" id="KW-0436">Ligase</keyword>
<dbReference type="GO" id="GO:0005737">
    <property type="term" value="C:cytoplasm"/>
    <property type="evidence" value="ECO:0007669"/>
    <property type="project" value="InterPro"/>
</dbReference>
<comment type="caution">
    <text evidence="7">Lacks conserved residue(s) required for the propagation of feature annotation.</text>
</comment>
<evidence type="ECO:0000256" key="10">
    <source>
        <dbReference type="SAM" id="MobiDB-lite"/>
    </source>
</evidence>
<sequence>MARLRIAACQIDTHVGDLDGNVERVLDAYRAATEAGADLAAFPELALTGYPPDDLLLKPGFVTANLEALHEVAAATGDCVAVIGFVDLDRDLHNAAAVCAGGEVRGVYRKCELPNYAVFDELRYFGRGRQPETLYSVRGVPVGVSICEDAWSPTGPIADQADSGAEVVININASPYAEGKPARRERMLATRAADASAALVYVNQVGAQDELVFDGGSMAFDADGTLLARSPQMVEDLLVVDIDIGPVYRKRLLDPRGRPVDEQLPVLEVSSTPVTGGDPPAHADGPIAHIAPVMAPDDEVWEALVLGTRGYVEKNGFSDVVIGLSGGIDSSIVAVLAVDAIGPDRVHTVAMPSRYSSDHSLSDAEKLAANLGVDHRTIPIEPAHAAMLEMLAPSFAGLDPDLTEENVQSRIRGQVLMALSNKMGWLVLSTGNKSEAAVGYATLYGDTVGGYALIRDVLKTRVFALGRRRNERAGHDLIPDAVLTKPPSAELRPDQRDDETLPPYEELDPILHAYIELDHTASEIIAAGHDAEVVRRVTLLVDRAEYKRRQSPPGPRVTGKAFGKDRRLPITNGFRG</sequence>
<reference evidence="12" key="1">
    <citation type="submission" date="2023-01" db="EMBL/GenBank/DDBJ databases">
        <title>The diversity of Class Acidimicrobiia in South China Sea sediment environments and the proposal of Iamia marina sp. nov., a novel species of the genus Iamia.</title>
        <authorList>
            <person name="He Y."/>
            <person name="Tian X."/>
        </authorList>
    </citation>
    <scope>NUCLEOTIDE SEQUENCE</scope>
    <source>
        <strain evidence="12">DSM 19957</strain>
    </source>
</reference>
<dbReference type="Gene3D" id="3.40.50.620">
    <property type="entry name" value="HUPs"/>
    <property type="match status" value="1"/>
</dbReference>
<keyword evidence="13" id="KW-1185">Reference proteome</keyword>
<dbReference type="SUPFAM" id="SSF56317">
    <property type="entry name" value="Carbon-nitrogen hydrolase"/>
    <property type="match status" value="1"/>
</dbReference>
<dbReference type="Pfam" id="PF00795">
    <property type="entry name" value="CN_hydrolase"/>
    <property type="match status" value="1"/>
</dbReference>
<comment type="catalytic activity">
    <reaction evidence="7 8">
        <text>deamido-NAD(+) + L-glutamine + ATP + H2O = L-glutamate + AMP + diphosphate + NAD(+) + H(+)</text>
        <dbReference type="Rhea" id="RHEA:24384"/>
        <dbReference type="ChEBI" id="CHEBI:15377"/>
        <dbReference type="ChEBI" id="CHEBI:15378"/>
        <dbReference type="ChEBI" id="CHEBI:29985"/>
        <dbReference type="ChEBI" id="CHEBI:30616"/>
        <dbReference type="ChEBI" id="CHEBI:33019"/>
        <dbReference type="ChEBI" id="CHEBI:57540"/>
        <dbReference type="ChEBI" id="CHEBI:58359"/>
        <dbReference type="ChEBI" id="CHEBI:58437"/>
        <dbReference type="ChEBI" id="CHEBI:456215"/>
        <dbReference type="EC" id="6.3.5.1"/>
    </reaction>
</comment>
<dbReference type="InterPro" id="IPR003694">
    <property type="entry name" value="NAD_synthase"/>
</dbReference>
<feature type="binding site" evidence="7">
    <location>
        <position position="430"/>
    </location>
    <ligand>
        <name>ATP</name>
        <dbReference type="ChEBI" id="CHEBI:30616"/>
    </ligand>
</feature>
<dbReference type="CDD" id="cd00553">
    <property type="entry name" value="NAD_synthase"/>
    <property type="match status" value="1"/>
</dbReference>
<dbReference type="InterPro" id="IPR014729">
    <property type="entry name" value="Rossmann-like_a/b/a_fold"/>
</dbReference>
<proteinExistence type="inferred from homology"/>
<gene>
    <name evidence="7" type="primary">nadE</name>
    <name evidence="12" type="ORF">PO878_18635</name>
</gene>
<evidence type="ECO:0000256" key="9">
    <source>
        <dbReference type="RuleBase" id="RU003811"/>
    </source>
</evidence>
<keyword evidence="4 7" id="KW-0547">Nucleotide-binding</keyword>
<dbReference type="NCBIfam" id="TIGR00552">
    <property type="entry name" value="nadE"/>
    <property type="match status" value="1"/>
</dbReference>
<evidence type="ECO:0000256" key="7">
    <source>
        <dbReference type="HAMAP-Rule" id="MF_02090"/>
    </source>
</evidence>